<reference evidence="1" key="1">
    <citation type="submission" date="2023-03" db="EMBL/GenBank/DDBJ databases">
        <authorList>
            <person name="Steffen K."/>
            <person name="Cardenas P."/>
        </authorList>
    </citation>
    <scope>NUCLEOTIDE SEQUENCE</scope>
</reference>
<protein>
    <submittedName>
        <fullName evidence="1">Uncharacterized protein</fullName>
    </submittedName>
</protein>
<name>A0AA35WUX9_GEOBA</name>
<dbReference type="AlphaFoldDB" id="A0AA35WUX9"/>
<dbReference type="EMBL" id="CASHTH010002438">
    <property type="protein sequence ID" value="CAI8029816.1"/>
    <property type="molecule type" value="Genomic_DNA"/>
</dbReference>
<organism evidence="1 2">
    <name type="scientific">Geodia barretti</name>
    <name type="common">Barrett's horny sponge</name>
    <dbReference type="NCBI Taxonomy" id="519541"/>
    <lineage>
        <taxon>Eukaryota</taxon>
        <taxon>Metazoa</taxon>
        <taxon>Porifera</taxon>
        <taxon>Demospongiae</taxon>
        <taxon>Heteroscleromorpha</taxon>
        <taxon>Tetractinellida</taxon>
        <taxon>Astrophorina</taxon>
        <taxon>Geodiidae</taxon>
        <taxon>Geodia</taxon>
    </lineage>
</organism>
<accession>A0AA35WUX9</accession>
<evidence type="ECO:0000313" key="1">
    <source>
        <dbReference type="EMBL" id="CAI8029816.1"/>
    </source>
</evidence>
<evidence type="ECO:0000313" key="2">
    <source>
        <dbReference type="Proteomes" id="UP001174909"/>
    </source>
</evidence>
<proteinExistence type="predicted"/>
<dbReference type="Proteomes" id="UP001174909">
    <property type="component" value="Unassembled WGS sequence"/>
</dbReference>
<comment type="caution">
    <text evidence="1">The sequence shown here is derived from an EMBL/GenBank/DDBJ whole genome shotgun (WGS) entry which is preliminary data.</text>
</comment>
<sequence>MALTSNSLSGLHCFEHSHILDWAGPLSETFPSETQPTLPARERLLLEAASLPSSFLLPASTGTSLATMPSPFSLTGIGDSLTSR</sequence>
<keyword evidence="2" id="KW-1185">Reference proteome</keyword>
<gene>
    <name evidence="1" type="ORF">GBAR_LOCUS16922</name>
</gene>